<protein>
    <submittedName>
        <fullName evidence="2">Uncharacterized protein</fullName>
    </submittedName>
</protein>
<feature type="compositionally biased region" description="Basic and acidic residues" evidence="1">
    <location>
        <begin position="17"/>
        <end position="27"/>
    </location>
</feature>
<sequence length="64" mass="7176">MVEVRHARLGAVGPSRDGSERLGDVRGRRVGAPVISRRRPQRMATRRQAARHGRHGRAGEWRGL</sequence>
<name>A0A0D3GGI0_9ORYZ</name>
<proteinExistence type="predicted"/>
<feature type="compositionally biased region" description="Basic residues" evidence="1">
    <location>
        <begin position="36"/>
        <end position="56"/>
    </location>
</feature>
<evidence type="ECO:0000313" key="3">
    <source>
        <dbReference type="Proteomes" id="UP000026960"/>
    </source>
</evidence>
<feature type="region of interest" description="Disordered" evidence="1">
    <location>
        <begin position="1"/>
        <end position="64"/>
    </location>
</feature>
<dbReference type="AlphaFoldDB" id="A0A0D3GGI0"/>
<accession>A0A0D3GGI0</accession>
<dbReference type="HOGENOM" id="CLU_2871188_0_0_1"/>
<evidence type="ECO:0000313" key="2">
    <source>
        <dbReference type="EnsemblPlants" id="OBART06G14530.1"/>
    </source>
</evidence>
<reference evidence="2" key="1">
    <citation type="journal article" date="2009" name="Rice">
        <title>De Novo Next Generation Sequencing of Plant Genomes.</title>
        <authorList>
            <person name="Rounsley S."/>
            <person name="Marri P.R."/>
            <person name="Yu Y."/>
            <person name="He R."/>
            <person name="Sisneros N."/>
            <person name="Goicoechea J.L."/>
            <person name="Lee S.J."/>
            <person name="Angelova A."/>
            <person name="Kudrna D."/>
            <person name="Luo M."/>
            <person name="Affourtit J."/>
            <person name="Desany B."/>
            <person name="Knight J."/>
            <person name="Niazi F."/>
            <person name="Egholm M."/>
            <person name="Wing R.A."/>
        </authorList>
    </citation>
    <scope>NUCLEOTIDE SEQUENCE [LARGE SCALE GENOMIC DNA]</scope>
    <source>
        <strain evidence="2">cv. IRGC 105608</strain>
    </source>
</reference>
<dbReference type="Proteomes" id="UP000026960">
    <property type="component" value="Chromosome 6"/>
</dbReference>
<evidence type="ECO:0000256" key="1">
    <source>
        <dbReference type="SAM" id="MobiDB-lite"/>
    </source>
</evidence>
<dbReference type="Gramene" id="OBART06G14530.1">
    <property type="protein sequence ID" value="OBART06G14530.1"/>
    <property type="gene ID" value="OBART06G14530"/>
</dbReference>
<reference evidence="2" key="2">
    <citation type="submission" date="2015-03" db="UniProtKB">
        <authorList>
            <consortium name="EnsemblPlants"/>
        </authorList>
    </citation>
    <scope>IDENTIFICATION</scope>
</reference>
<keyword evidence="3" id="KW-1185">Reference proteome</keyword>
<organism evidence="2">
    <name type="scientific">Oryza barthii</name>
    <dbReference type="NCBI Taxonomy" id="65489"/>
    <lineage>
        <taxon>Eukaryota</taxon>
        <taxon>Viridiplantae</taxon>
        <taxon>Streptophyta</taxon>
        <taxon>Embryophyta</taxon>
        <taxon>Tracheophyta</taxon>
        <taxon>Spermatophyta</taxon>
        <taxon>Magnoliopsida</taxon>
        <taxon>Liliopsida</taxon>
        <taxon>Poales</taxon>
        <taxon>Poaceae</taxon>
        <taxon>BOP clade</taxon>
        <taxon>Oryzoideae</taxon>
        <taxon>Oryzeae</taxon>
        <taxon>Oryzinae</taxon>
        <taxon>Oryza</taxon>
    </lineage>
</organism>
<dbReference type="PaxDb" id="65489-OBART06G14530.1"/>
<dbReference type="EnsemblPlants" id="OBART06G14530.1">
    <property type="protein sequence ID" value="OBART06G14530.1"/>
    <property type="gene ID" value="OBART06G14530"/>
</dbReference>